<dbReference type="AlphaFoldDB" id="A0A7C9CXT8"/>
<accession>A0A7C9CXT8</accession>
<reference evidence="1" key="2">
    <citation type="submission" date="2020-07" db="EMBL/GenBank/DDBJ databases">
        <authorList>
            <person name="Vera ALvarez R."/>
            <person name="Arias-Moreno D.M."/>
            <person name="Jimenez-Jacinto V."/>
            <person name="Jimenez-Bremont J.F."/>
            <person name="Swaminathan K."/>
            <person name="Moose S.P."/>
            <person name="Guerrero-Gonzalez M.L."/>
            <person name="Marino-Ramirez L."/>
            <person name="Landsman D."/>
            <person name="Rodriguez-Kessler M."/>
            <person name="Delgado-Sanchez P."/>
        </authorList>
    </citation>
    <scope>NUCLEOTIDE SEQUENCE</scope>
    <source>
        <tissue evidence="1">Cladode</tissue>
    </source>
</reference>
<organism evidence="1">
    <name type="scientific">Opuntia streptacantha</name>
    <name type="common">Prickly pear cactus</name>
    <name type="synonym">Opuntia cardona</name>
    <dbReference type="NCBI Taxonomy" id="393608"/>
    <lineage>
        <taxon>Eukaryota</taxon>
        <taxon>Viridiplantae</taxon>
        <taxon>Streptophyta</taxon>
        <taxon>Embryophyta</taxon>
        <taxon>Tracheophyta</taxon>
        <taxon>Spermatophyta</taxon>
        <taxon>Magnoliopsida</taxon>
        <taxon>eudicotyledons</taxon>
        <taxon>Gunneridae</taxon>
        <taxon>Pentapetalae</taxon>
        <taxon>Caryophyllales</taxon>
        <taxon>Cactineae</taxon>
        <taxon>Cactaceae</taxon>
        <taxon>Opuntioideae</taxon>
        <taxon>Opuntia</taxon>
    </lineage>
</organism>
<protein>
    <submittedName>
        <fullName evidence="1">Uncharacterized protein</fullName>
    </submittedName>
</protein>
<dbReference type="EMBL" id="GISG01068536">
    <property type="protein sequence ID" value="MBA4629140.1"/>
    <property type="molecule type" value="Transcribed_RNA"/>
</dbReference>
<name>A0A7C9CXT8_OPUST</name>
<proteinExistence type="predicted"/>
<reference evidence="1" key="1">
    <citation type="journal article" date="2013" name="J. Plant Res.">
        <title>Effect of fungi and light on seed germination of three Opuntia species from semiarid lands of central Mexico.</title>
        <authorList>
            <person name="Delgado-Sanchez P."/>
            <person name="Jimenez-Bremont J.F."/>
            <person name="Guerrero-Gonzalez Mde L."/>
            <person name="Flores J."/>
        </authorList>
    </citation>
    <scope>NUCLEOTIDE SEQUENCE</scope>
    <source>
        <tissue evidence="1">Cladode</tissue>
    </source>
</reference>
<sequence>MKEAKRIQVGFSSTPVSTKLKSKFFLLARVYKGFQVIKHSNLLKTLTETLSLPPPGNPLPTDALARAFSVLLISGGKSADQDSGLKRQGLDDGDQGHKLEMLCSNIKQSLERTDKDTIKIHRSGEVDQFT</sequence>
<evidence type="ECO:0000313" key="1">
    <source>
        <dbReference type="EMBL" id="MBA4629140.1"/>
    </source>
</evidence>